<organism evidence="2 3">
    <name type="scientific">Rhizopogon vinicolor AM-OR11-026</name>
    <dbReference type="NCBI Taxonomy" id="1314800"/>
    <lineage>
        <taxon>Eukaryota</taxon>
        <taxon>Fungi</taxon>
        <taxon>Dikarya</taxon>
        <taxon>Basidiomycota</taxon>
        <taxon>Agaricomycotina</taxon>
        <taxon>Agaricomycetes</taxon>
        <taxon>Agaricomycetidae</taxon>
        <taxon>Boletales</taxon>
        <taxon>Suillineae</taxon>
        <taxon>Rhizopogonaceae</taxon>
        <taxon>Rhizopogon</taxon>
    </lineage>
</organism>
<dbReference type="Proteomes" id="UP000092154">
    <property type="component" value="Unassembled WGS sequence"/>
</dbReference>
<name>A0A1B7N8A2_9AGAM</name>
<keyword evidence="3" id="KW-1185">Reference proteome</keyword>
<gene>
    <name evidence="2" type="ORF">K503DRAFT_768051</name>
</gene>
<dbReference type="STRING" id="1314800.A0A1B7N8A2"/>
<evidence type="ECO:0000313" key="2">
    <source>
        <dbReference type="EMBL" id="OAX41056.1"/>
    </source>
</evidence>
<dbReference type="Pfam" id="PF13358">
    <property type="entry name" value="DDE_3"/>
    <property type="match status" value="1"/>
</dbReference>
<evidence type="ECO:0000313" key="3">
    <source>
        <dbReference type="Proteomes" id="UP000092154"/>
    </source>
</evidence>
<accession>A0A1B7N8A2</accession>
<dbReference type="InParanoid" id="A0A1B7N8A2"/>
<proteinExistence type="predicted"/>
<sequence>MAQYNALEIGFIDGVSKDEWTHCRHYGRSIKGKRAHKNQPFDRGHRISLEALLTLDGIIACTAVEGSMTKELFLEWLKAPRMAL</sequence>
<protein>
    <recommendedName>
        <fullName evidence="1">Tc1-like transposase DDE domain-containing protein</fullName>
    </recommendedName>
</protein>
<feature type="domain" description="Tc1-like transposase DDE" evidence="1">
    <location>
        <begin position="10"/>
        <end position="79"/>
    </location>
</feature>
<reference evidence="2 3" key="1">
    <citation type="submission" date="2016-06" db="EMBL/GenBank/DDBJ databases">
        <title>Comparative genomics of the ectomycorrhizal sister species Rhizopogon vinicolor and Rhizopogon vesiculosus (Basidiomycota: Boletales) reveals a divergence of the mating type B locus.</title>
        <authorList>
            <consortium name="DOE Joint Genome Institute"/>
            <person name="Mujic A.B."/>
            <person name="Kuo A."/>
            <person name="Tritt A."/>
            <person name="Lipzen A."/>
            <person name="Chen C."/>
            <person name="Johnson J."/>
            <person name="Sharma A."/>
            <person name="Barry K."/>
            <person name="Grigoriev I.V."/>
            <person name="Spatafora J.W."/>
        </authorList>
    </citation>
    <scope>NUCLEOTIDE SEQUENCE [LARGE SCALE GENOMIC DNA]</scope>
    <source>
        <strain evidence="2 3">AM-OR11-026</strain>
    </source>
</reference>
<dbReference type="OrthoDB" id="2142724at2759"/>
<dbReference type="EMBL" id="KV448192">
    <property type="protein sequence ID" value="OAX41056.1"/>
    <property type="molecule type" value="Genomic_DNA"/>
</dbReference>
<evidence type="ECO:0000259" key="1">
    <source>
        <dbReference type="Pfam" id="PF13358"/>
    </source>
</evidence>
<dbReference type="InterPro" id="IPR038717">
    <property type="entry name" value="Tc1-like_DDE_dom"/>
</dbReference>
<dbReference type="AlphaFoldDB" id="A0A1B7N8A2"/>